<evidence type="ECO:0000313" key="3">
    <source>
        <dbReference type="Proteomes" id="UP001364764"/>
    </source>
</evidence>
<organism evidence="2 3">
    <name type="scientific">Paenibacillus amylolyticus</name>
    <dbReference type="NCBI Taxonomy" id="1451"/>
    <lineage>
        <taxon>Bacteria</taxon>
        <taxon>Bacillati</taxon>
        <taxon>Bacillota</taxon>
        <taxon>Bacilli</taxon>
        <taxon>Bacillales</taxon>
        <taxon>Paenibacillaceae</taxon>
        <taxon>Paenibacillus</taxon>
    </lineage>
</organism>
<dbReference type="GeneID" id="93476558"/>
<dbReference type="InterPro" id="IPR000182">
    <property type="entry name" value="GNAT_dom"/>
</dbReference>
<proteinExistence type="predicted"/>
<dbReference type="EMBL" id="CP145892">
    <property type="protein sequence ID" value="WWP23195.1"/>
    <property type="molecule type" value="Genomic_DNA"/>
</dbReference>
<dbReference type="PROSITE" id="PS51186">
    <property type="entry name" value="GNAT"/>
    <property type="match status" value="1"/>
</dbReference>
<dbReference type="AlphaFoldDB" id="A0ABD8B038"/>
<dbReference type="Gene3D" id="3.40.630.30">
    <property type="match status" value="1"/>
</dbReference>
<feature type="domain" description="N-acetyltransferase" evidence="1">
    <location>
        <begin position="17"/>
        <end position="193"/>
    </location>
</feature>
<evidence type="ECO:0000313" key="2">
    <source>
        <dbReference type="EMBL" id="WWP23195.1"/>
    </source>
</evidence>
<dbReference type="InterPro" id="IPR016181">
    <property type="entry name" value="Acyl_CoA_acyltransferase"/>
</dbReference>
<sequence>MNQPIQTDELIIDCKDIYLREYRIEDLEKLQEITWQPEVYEFLPGWNATIEERTLWLTEYEIPENQRFKQAVMAGGDIGELCLRMAIVLKENDEFIGWCCSGIKDELPAPNREIMYGISKHFRNRGYTTQAVNGMSKYLFEHTNVEVLNAIALTTNQASNKVIQKCNFERLNLIEIEDEPYNHYQLCKREGHF</sequence>
<accession>A0ABD8B038</accession>
<dbReference type="RefSeq" id="WP_338708706.1">
    <property type="nucleotide sequence ID" value="NZ_CP145892.1"/>
</dbReference>
<reference evidence="2 3" key="1">
    <citation type="submission" date="2024-02" db="EMBL/GenBank/DDBJ databases">
        <title>Complete sequences of two Paenibacillus sp. strains and one Lysinibacillus strain isolated from the environment on STAA medium highlight biotechnological potential.</title>
        <authorList>
            <person name="Attere S.A."/>
            <person name="Piche L.C."/>
            <person name="Intertaglia L."/>
            <person name="Lami R."/>
            <person name="Charette S.J."/>
            <person name="Vincent A.T."/>
        </authorList>
    </citation>
    <scope>NUCLEOTIDE SEQUENCE [LARGE SCALE GENOMIC DNA]</scope>
    <source>
        <strain evidence="2 3">Y5S-7</strain>
    </source>
</reference>
<dbReference type="InterPro" id="IPR051531">
    <property type="entry name" value="N-acetyltransferase"/>
</dbReference>
<protein>
    <submittedName>
        <fullName evidence="2">GNAT family N-acetyltransferase</fullName>
    </submittedName>
</protein>
<dbReference type="Pfam" id="PF13302">
    <property type="entry name" value="Acetyltransf_3"/>
    <property type="match status" value="1"/>
</dbReference>
<gene>
    <name evidence="2" type="ORF">V6668_13795</name>
</gene>
<dbReference type="PANTHER" id="PTHR43792">
    <property type="entry name" value="GNAT FAMILY, PUTATIVE (AFU_ORTHOLOGUE AFUA_3G00765)-RELATED-RELATED"/>
    <property type="match status" value="1"/>
</dbReference>
<name>A0ABD8B038_PAEAM</name>
<dbReference type="Proteomes" id="UP001364764">
    <property type="component" value="Chromosome"/>
</dbReference>
<dbReference type="SUPFAM" id="SSF55729">
    <property type="entry name" value="Acyl-CoA N-acyltransferases (Nat)"/>
    <property type="match status" value="1"/>
</dbReference>
<dbReference type="PANTHER" id="PTHR43792:SF9">
    <property type="entry name" value="RIBOSOMAL-PROTEIN-ALANINE ACETYLTRANSFERASE"/>
    <property type="match status" value="1"/>
</dbReference>
<evidence type="ECO:0000259" key="1">
    <source>
        <dbReference type="PROSITE" id="PS51186"/>
    </source>
</evidence>